<name>A0A0F4R0E5_9GAMM</name>
<dbReference type="EMBL" id="JXYA01000002">
    <property type="protein sequence ID" value="KJZ12985.1"/>
    <property type="molecule type" value="Genomic_DNA"/>
</dbReference>
<evidence type="ECO:0000313" key="1">
    <source>
        <dbReference type="EMBL" id="KJZ12985.1"/>
    </source>
</evidence>
<evidence type="ECO:0008006" key="3">
    <source>
        <dbReference type="Google" id="ProtNLM"/>
    </source>
</evidence>
<dbReference type="OrthoDB" id="6238772at2"/>
<dbReference type="Proteomes" id="UP000033452">
    <property type="component" value="Unassembled WGS sequence"/>
</dbReference>
<gene>
    <name evidence="1" type="ORF">TW77_01140</name>
</gene>
<sequence length="94" mass="10990">MKELLNVQDYLFSNFDVGDWEGDEERVAETLNELIHVAWEQIPDDLACEKIDLIINGIWEHLRGDLALVEAEYDELVDWVTHYIQSSLDDNIEL</sequence>
<protein>
    <recommendedName>
        <fullName evidence="3">Orphan protein</fullName>
    </recommendedName>
</protein>
<reference evidence="1 2" key="1">
    <citation type="journal article" date="2015" name="BMC Genomics">
        <title>Genome mining reveals unlocked bioactive potential of marine Gram-negative bacteria.</title>
        <authorList>
            <person name="Machado H."/>
            <person name="Sonnenschein E.C."/>
            <person name="Melchiorsen J."/>
            <person name="Gram L."/>
        </authorList>
    </citation>
    <scope>NUCLEOTIDE SEQUENCE [LARGE SCALE GENOMIC DNA]</scope>
    <source>
        <strain evidence="1 2">S2471</strain>
    </source>
</reference>
<accession>A0A0F4R0E5</accession>
<keyword evidence="2" id="KW-1185">Reference proteome</keyword>
<dbReference type="AlphaFoldDB" id="A0A0F4R0E5"/>
<comment type="caution">
    <text evidence="1">The sequence shown here is derived from an EMBL/GenBank/DDBJ whole genome shotgun (WGS) entry which is preliminary data.</text>
</comment>
<evidence type="ECO:0000313" key="2">
    <source>
        <dbReference type="Proteomes" id="UP000033452"/>
    </source>
</evidence>
<organism evidence="1 2">
    <name type="scientific">Pseudoalteromonas rubra</name>
    <dbReference type="NCBI Taxonomy" id="43658"/>
    <lineage>
        <taxon>Bacteria</taxon>
        <taxon>Pseudomonadati</taxon>
        <taxon>Pseudomonadota</taxon>
        <taxon>Gammaproteobacteria</taxon>
        <taxon>Alteromonadales</taxon>
        <taxon>Pseudoalteromonadaceae</taxon>
        <taxon>Pseudoalteromonas</taxon>
    </lineage>
</organism>
<dbReference type="PATRIC" id="fig|43658.5.peg.234"/>
<dbReference type="RefSeq" id="WP_046003135.1">
    <property type="nucleotide sequence ID" value="NZ_JXYA01000002.1"/>
</dbReference>
<proteinExistence type="predicted"/>